<dbReference type="InterPro" id="IPR014729">
    <property type="entry name" value="Rossmann-like_a/b/a_fold"/>
</dbReference>
<proteinExistence type="inferred from homology"/>
<name>Q317J7_OLEA2</name>
<keyword evidence="4" id="KW-1185">Reference proteome</keyword>
<protein>
    <submittedName>
        <fullName evidence="3">UspA domain-containing protein</fullName>
    </submittedName>
</protein>
<dbReference type="AlphaFoldDB" id="Q317J7"/>
<dbReference type="Gene3D" id="3.40.50.620">
    <property type="entry name" value="HUPs"/>
    <property type="match status" value="1"/>
</dbReference>
<dbReference type="InterPro" id="IPR006015">
    <property type="entry name" value="Universal_stress_UspA"/>
</dbReference>
<reference evidence="3 4" key="1">
    <citation type="journal article" date="2011" name="J. Bacteriol.">
        <title>Complete genome sequence and updated annotation of Desulfovibrio alaskensis G20.</title>
        <authorList>
            <person name="Hauser L.J."/>
            <person name="Land M.L."/>
            <person name="Brown S.D."/>
            <person name="Larimer F."/>
            <person name="Keller K.L."/>
            <person name="Rapp-Giles B.J."/>
            <person name="Price M.N."/>
            <person name="Lin M."/>
            <person name="Bruce D.C."/>
            <person name="Detter J.C."/>
            <person name="Tapia R."/>
            <person name="Han C.S."/>
            <person name="Goodwin L.A."/>
            <person name="Cheng J.F."/>
            <person name="Pitluck S."/>
            <person name="Copeland A."/>
            <person name="Lucas S."/>
            <person name="Nolan M."/>
            <person name="Lapidus A.L."/>
            <person name="Palumbo A.V."/>
            <person name="Wall J.D."/>
        </authorList>
    </citation>
    <scope>NUCLEOTIDE SEQUENCE [LARGE SCALE GENOMIC DNA]</scope>
    <source>
        <strain evidence="4">ATCC BAA 1058 / DSM 17464 / G20</strain>
    </source>
</reference>
<comment type="similarity">
    <text evidence="1">Belongs to the universal stress protein A family.</text>
</comment>
<dbReference type="SUPFAM" id="SSF52402">
    <property type="entry name" value="Adenine nucleotide alpha hydrolases-like"/>
    <property type="match status" value="1"/>
</dbReference>
<dbReference type="Proteomes" id="UP000002710">
    <property type="component" value="Chromosome"/>
</dbReference>
<dbReference type="eggNOG" id="COG0589">
    <property type="taxonomic scope" value="Bacteria"/>
</dbReference>
<dbReference type="PANTHER" id="PTHR46268">
    <property type="entry name" value="STRESS RESPONSE PROTEIN NHAX"/>
    <property type="match status" value="1"/>
</dbReference>
<evidence type="ECO:0000313" key="4">
    <source>
        <dbReference type="Proteomes" id="UP000002710"/>
    </source>
</evidence>
<sequence>MEIKRILLPVDGSKSSLTAAGEAASLANIFTADVLLVHCNEVFPNLKQHLDYAREVAKLSNEILGPARDILQDHNIRYVERVVDGSPAEEIAELARREKCDLIVMSSRGRTVLEGLLLGSVTQRVLKLAPCRVLVIPAGS</sequence>
<accession>Q317J7</accession>
<dbReference type="Pfam" id="PF00582">
    <property type="entry name" value="Usp"/>
    <property type="match status" value="1"/>
</dbReference>
<dbReference type="HOGENOM" id="CLU_049301_11_0_7"/>
<feature type="domain" description="UspA" evidence="2">
    <location>
        <begin position="3"/>
        <end position="137"/>
    </location>
</feature>
<evidence type="ECO:0000256" key="1">
    <source>
        <dbReference type="ARBA" id="ARBA00008791"/>
    </source>
</evidence>
<dbReference type="EMBL" id="CP000112">
    <property type="protein sequence ID" value="ABB36899.1"/>
    <property type="molecule type" value="Genomic_DNA"/>
</dbReference>
<gene>
    <name evidence="3" type="ordered locus">Dde_0098</name>
</gene>
<dbReference type="PRINTS" id="PR01438">
    <property type="entry name" value="UNVRSLSTRESS"/>
</dbReference>
<dbReference type="KEGG" id="dde:Dde_0098"/>
<evidence type="ECO:0000313" key="3">
    <source>
        <dbReference type="EMBL" id="ABB36899.1"/>
    </source>
</evidence>
<evidence type="ECO:0000259" key="2">
    <source>
        <dbReference type="Pfam" id="PF00582"/>
    </source>
</evidence>
<dbReference type="InterPro" id="IPR006016">
    <property type="entry name" value="UspA"/>
</dbReference>
<organism evidence="3 4">
    <name type="scientific">Oleidesulfovibrio alaskensis (strain ATCC BAA-1058 / DSM 17464 / G20)</name>
    <name type="common">Desulfovibrio alaskensis</name>
    <dbReference type="NCBI Taxonomy" id="207559"/>
    <lineage>
        <taxon>Bacteria</taxon>
        <taxon>Pseudomonadati</taxon>
        <taxon>Thermodesulfobacteriota</taxon>
        <taxon>Desulfovibrionia</taxon>
        <taxon>Desulfovibrionales</taxon>
        <taxon>Desulfovibrionaceae</taxon>
        <taxon>Oleidesulfovibrio</taxon>
    </lineage>
</organism>
<dbReference type="CDD" id="cd00293">
    <property type="entry name" value="USP-like"/>
    <property type="match status" value="1"/>
</dbReference>
<dbReference type="RefSeq" id="WP_011366278.1">
    <property type="nucleotide sequence ID" value="NC_007519.1"/>
</dbReference>
<dbReference type="PANTHER" id="PTHR46268:SF6">
    <property type="entry name" value="UNIVERSAL STRESS PROTEIN UP12"/>
    <property type="match status" value="1"/>
</dbReference>
<dbReference type="STRING" id="207559.Dde_0098"/>